<reference evidence="1 2" key="1">
    <citation type="submission" date="2014-01" db="EMBL/GenBank/DDBJ databases">
        <title>Genome sequencing of Thermococcus guaymasensis.</title>
        <authorList>
            <person name="Zhang X."/>
            <person name="Alvare G."/>
            <person name="Fristensky B."/>
            <person name="Chen L."/>
            <person name="Suen T."/>
            <person name="Chen Q."/>
            <person name="Ma K."/>
        </authorList>
    </citation>
    <scope>NUCLEOTIDE SEQUENCE [LARGE SCALE GENOMIC DNA]</scope>
    <source>
        <strain evidence="1 2">DSM 11113</strain>
    </source>
</reference>
<evidence type="ECO:0000313" key="2">
    <source>
        <dbReference type="Proteomes" id="UP000062043"/>
    </source>
</evidence>
<dbReference type="EMBL" id="CP007140">
    <property type="protein sequence ID" value="AJC70830.1"/>
    <property type="molecule type" value="Genomic_DNA"/>
</dbReference>
<keyword evidence="2" id="KW-1185">Reference proteome</keyword>
<dbReference type="RefSeq" id="WP_062370026.1">
    <property type="nucleotide sequence ID" value="NZ_CP007140.1"/>
</dbReference>
<dbReference type="Gene3D" id="1.10.10.10">
    <property type="entry name" value="Winged helix-like DNA-binding domain superfamily/Winged helix DNA-binding domain"/>
    <property type="match status" value="1"/>
</dbReference>
<sequence length="508" mass="58552">MEDPYLELIRISRPIGEPLTPERRAKDFITELQRRHNGEEVTIRGFLILRKPPNAPRDAAYYLLLALSPSDLKNLPSSAPRPYVVVRIGPETRISEKLLSGSYVEVRGILDSYPLGNLRMLRALSLRSAEYSDYWKEYRNLALSPSEVQELIEGSIYTNREFQLGLIYALYGSPPVLESPRGWSEGYELSILGQRGRESSLLALWKILKFLYTNLPEELRFRKGQKSTFEDEFLDIDFKIFDPNRTRVRYYTPRTPKRISKAAERMITAKKIIGMLALPKKADPTDNLSSRAETPFVFIPEEDERPYLDNESLLKRYLPNLIVTVFLEREKVTALSTSHGLGKTFQRQFEDWLMEKRNEYGWTFDVLTIPGSVFDVGTRYELSLRLLGSMARLEGELRKSHIRNVKALNDEILNDWMTVLSALPQSELQRLIKLYKGYVPKDRKMAKALQLFRDIASTTFTGEVTREAFKRELLRAGFSEGSAEQVIETLVREGYIYEPSAGALKLVR</sequence>
<dbReference type="STRING" id="1432656.X802_00435"/>
<dbReference type="AlphaFoldDB" id="A0A0X1KHU6"/>
<proteinExistence type="predicted"/>
<dbReference type="KEGG" id="tgy:X802_00435"/>
<organism evidence="1 2">
    <name type="scientific">Thermococcus guaymasensis DSM 11113</name>
    <dbReference type="NCBI Taxonomy" id="1432656"/>
    <lineage>
        <taxon>Archaea</taxon>
        <taxon>Methanobacteriati</taxon>
        <taxon>Methanobacteriota</taxon>
        <taxon>Thermococci</taxon>
        <taxon>Thermococcales</taxon>
        <taxon>Thermococcaceae</taxon>
        <taxon>Thermococcus</taxon>
    </lineage>
</organism>
<gene>
    <name evidence="1" type="ORF">X802_00435</name>
</gene>
<dbReference type="PATRIC" id="fig|1432656.3.peg.84"/>
<dbReference type="Proteomes" id="UP000062043">
    <property type="component" value="Chromosome"/>
</dbReference>
<evidence type="ECO:0000313" key="1">
    <source>
        <dbReference type="EMBL" id="AJC70830.1"/>
    </source>
</evidence>
<protein>
    <submittedName>
        <fullName evidence="1">Uncharacterized protein</fullName>
    </submittedName>
</protein>
<dbReference type="InterPro" id="IPR036388">
    <property type="entry name" value="WH-like_DNA-bd_sf"/>
</dbReference>
<dbReference type="OrthoDB" id="86250at2157"/>
<name>A0A0X1KHU6_9EURY</name>
<accession>A0A0X1KHU6</accession>
<dbReference type="GeneID" id="27134131"/>